<dbReference type="EMBL" id="PQIB02000011">
    <property type="protein sequence ID" value="RLM84985.1"/>
    <property type="molecule type" value="Genomic_DNA"/>
</dbReference>
<dbReference type="SMART" id="SM00853">
    <property type="entry name" value="MutL_C"/>
    <property type="match status" value="1"/>
</dbReference>
<dbReference type="PANTHER" id="PTHR10073">
    <property type="entry name" value="DNA MISMATCH REPAIR PROTEIN MLH, PMS, MUTL"/>
    <property type="match status" value="1"/>
</dbReference>
<dbReference type="InterPro" id="IPR003594">
    <property type="entry name" value="HATPase_dom"/>
</dbReference>
<dbReference type="InterPro" id="IPR037198">
    <property type="entry name" value="MutL_C_sf"/>
</dbReference>
<dbReference type="Proteomes" id="UP000275267">
    <property type="component" value="Unassembled WGS sequence"/>
</dbReference>
<dbReference type="SUPFAM" id="SSF118116">
    <property type="entry name" value="DNA mismatch repair protein MutL"/>
    <property type="match status" value="1"/>
</dbReference>
<dbReference type="GO" id="GO:0016887">
    <property type="term" value="F:ATP hydrolysis activity"/>
    <property type="evidence" value="ECO:0007669"/>
    <property type="project" value="InterPro"/>
</dbReference>
<comment type="subunit">
    <text evidence="2">Homodimer.</text>
</comment>
<organism evidence="4 5">
    <name type="scientific">Panicum miliaceum</name>
    <name type="common">Proso millet</name>
    <name type="synonym">Broomcorn millet</name>
    <dbReference type="NCBI Taxonomy" id="4540"/>
    <lineage>
        <taxon>Eukaryota</taxon>
        <taxon>Viridiplantae</taxon>
        <taxon>Streptophyta</taxon>
        <taxon>Embryophyta</taxon>
        <taxon>Tracheophyta</taxon>
        <taxon>Spermatophyta</taxon>
        <taxon>Magnoliopsida</taxon>
        <taxon>Liliopsida</taxon>
        <taxon>Poales</taxon>
        <taxon>Poaceae</taxon>
        <taxon>PACMAD clade</taxon>
        <taxon>Panicoideae</taxon>
        <taxon>Panicodae</taxon>
        <taxon>Paniceae</taxon>
        <taxon>Panicinae</taxon>
        <taxon>Panicum</taxon>
        <taxon>Panicum sect. Panicum</taxon>
    </lineage>
</organism>
<dbReference type="SUPFAM" id="SSF55874">
    <property type="entry name" value="ATPase domain of HSP90 chaperone/DNA topoisomerase II/histidine kinase"/>
    <property type="match status" value="1"/>
</dbReference>
<dbReference type="InterPro" id="IPR038973">
    <property type="entry name" value="MutL/Mlh/Pms-like"/>
</dbReference>
<dbReference type="Pfam" id="PF02518">
    <property type="entry name" value="HATPase_c"/>
    <property type="match status" value="1"/>
</dbReference>
<feature type="domain" description="MutL C-terminal dimerisation" evidence="3">
    <location>
        <begin position="765"/>
        <end position="910"/>
    </location>
</feature>
<dbReference type="InterPro" id="IPR014790">
    <property type="entry name" value="MutL_C"/>
</dbReference>
<keyword evidence="5" id="KW-1185">Reference proteome</keyword>
<dbReference type="Gene3D" id="3.30.565.10">
    <property type="entry name" value="Histidine kinase-like ATPase, C-terminal domain"/>
    <property type="match status" value="1"/>
</dbReference>
<comment type="similarity">
    <text evidence="1">Belongs to the DNA mismatch repair MutL/HexB family.</text>
</comment>
<sequence length="992" mass="110803">MQTVKRLLKSVHSSLRSSIVQSDLPRVVEESIYNSIDANASKIDIAINIRACFVKVEDDGCGITRDELVLLGEKYTTSKFHNVMEDGELSPRSFGLNGEALASLSDISVVELLFGSFFTINQYGGNKYNLGIEKRELHHVKKCVLQIALIHPQISIRLLDIDSFSSSPLPLISKSFGDDVSRCLHEISASDQGWVLSGHISGPADVFRTKDWQTVLLFFEQTVTNYWKMNALQSPKVKLNKGLLRHHNVQNNEEYANFQNTQQKNAVRDTNSDMSATGAPKDSRCFSFDMEPSIQHVSFSGRITNSPWLTDNVASIDYKLRYKVMQSPERINYRWLEDGPSQLDDDLSSVNPTGRKRQRTEGIFHECAYSGNFGMLEDVPTEGFLAHKQESELIDSEVEIQEPCFGSFIRSDKMTSDLVQNQTNVKALTSGWDGSYVEFDKTNGDCLLNEATDTITDVSFPVMLQFSDGFYHNDVNTSRSFRRVLRKCSINKNDLTDRPCIGDTFHHFSRLSSLADTPCSRARTGLILQKKSDKSFGSWNCENIDSDVRFALDRFSNVSSIICEGTKNLDNFDNAIQPLNYFNKDCGSTDQFGSEDDLIMWKSKFDTRFSVDISPERSDNGCHLSVPSSNMANANTLTPDLLNQHNLGLDQRSRPSKGNNASTPVDISCMSLTQPVPETDSSEFPDLSFSSNGFVKFEDACSDGLEDSPAQITKWRDGSASNLPYGPFGGCYDDVLSISSGTLHLSCSSLVPECVDKNCFEEARVLLQLDKKFIPVISGETILLVDQVLSEEGHVVTYLDSEEELSLPETGFQLFQKYAEQIRKWGWIISSGSNSSESFKKNMNILRRQTRLVTLVAVPCILGVNLTGKDLMEFIQQLDETDGSSAMPPAVLRILNFKACGGAIMFGDPLLPSECCLIIEELKATSLCFQCAHGRLTTVPIVNVASLHSELVRHRMLSGRQAETWHGLAHQGPSLERAQMRLKQLRKLRRGL</sequence>
<gene>
    <name evidence="4" type="ORF">C2845_PM04G23460</name>
</gene>
<evidence type="ECO:0000313" key="5">
    <source>
        <dbReference type="Proteomes" id="UP000275267"/>
    </source>
</evidence>
<evidence type="ECO:0000259" key="3">
    <source>
        <dbReference type="SMART" id="SM00853"/>
    </source>
</evidence>
<evidence type="ECO:0000256" key="1">
    <source>
        <dbReference type="ARBA" id="ARBA00006082"/>
    </source>
</evidence>
<dbReference type="GO" id="GO:0032300">
    <property type="term" value="C:mismatch repair complex"/>
    <property type="evidence" value="ECO:0007669"/>
    <property type="project" value="InterPro"/>
</dbReference>
<dbReference type="STRING" id="4540.A0A3L6QQJ2"/>
<dbReference type="GO" id="GO:0006298">
    <property type="term" value="P:mismatch repair"/>
    <property type="evidence" value="ECO:0007669"/>
    <property type="project" value="InterPro"/>
</dbReference>
<dbReference type="GO" id="GO:0005524">
    <property type="term" value="F:ATP binding"/>
    <property type="evidence" value="ECO:0007669"/>
    <property type="project" value="InterPro"/>
</dbReference>
<dbReference type="FunFam" id="3.30.1370.100:FF:000007">
    <property type="entry name" value="MUTL protein homolog 3"/>
    <property type="match status" value="1"/>
</dbReference>
<proteinExistence type="inferred from homology"/>
<dbReference type="GO" id="GO:0140664">
    <property type="term" value="F:ATP-dependent DNA damage sensor activity"/>
    <property type="evidence" value="ECO:0007669"/>
    <property type="project" value="InterPro"/>
</dbReference>
<protein>
    <recommendedName>
        <fullName evidence="3">MutL C-terminal dimerisation domain-containing protein</fullName>
    </recommendedName>
</protein>
<name>A0A3L6QQJ2_PANMI</name>
<dbReference type="AlphaFoldDB" id="A0A3L6QQJ2"/>
<comment type="caution">
    <text evidence="4">The sequence shown here is derived from an EMBL/GenBank/DDBJ whole genome shotgun (WGS) entry which is preliminary data.</text>
</comment>
<dbReference type="Gene3D" id="3.30.1540.20">
    <property type="entry name" value="MutL, C-terminal domain, dimerisation subdomain"/>
    <property type="match status" value="1"/>
</dbReference>
<evidence type="ECO:0000256" key="2">
    <source>
        <dbReference type="ARBA" id="ARBA00011738"/>
    </source>
</evidence>
<dbReference type="PANTHER" id="PTHR10073:SF47">
    <property type="entry name" value="DNA MISMATCH REPAIR PROTEIN MLH3"/>
    <property type="match status" value="1"/>
</dbReference>
<dbReference type="InterPro" id="IPR042120">
    <property type="entry name" value="MutL_C_dimsub"/>
</dbReference>
<accession>A0A3L6QQJ2</accession>
<evidence type="ECO:0000313" key="4">
    <source>
        <dbReference type="EMBL" id="RLM84985.1"/>
    </source>
</evidence>
<reference evidence="5" key="1">
    <citation type="journal article" date="2019" name="Nat. Commun.">
        <title>The genome of broomcorn millet.</title>
        <authorList>
            <person name="Zou C."/>
            <person name="Miki D."/>
            <person name="Li D."/>
            <person name="Tang Q."/>
            <person name="Xiao L."/>
            <person name="Rajput S."/>
            <person name="Deng P."/>
            <person name="Jia W."/>
            <person name="Huang R."/>
            <person name="Zhang M."/>
            <person name="Sun Y."/>
            <person name="Hu J."/>
            <person name="Fu X."/>
            <person name="Schnable P.S."/>
            <person name="Li F."/>
            <person name="Zhang H."/>
            <person name="Feng B."/>
            <person name="Zhu X."/>
            <person name="Liu R."/>
            <person name="Schnable J.C."/>
            <person name="Zhu J.-K."/>
            <person name="Zhang H."/>
        </authorList>
    </citation>
    <scope>NUCLEOTIDE SEQUENCE [LARGE SCALE GENOMIC DNA]</scope>
</reference>
<dbReference type="InterPro" id="IPR036890">
    <property type="entry name" value="HATPase_C_sf"/>
</dbReference>
<dbReference type="OrthoDB" id="429932at2759"/>